<dbReference type="AlphaFoldDB" id="C2E6W4"/>
<dbReference type="HOGENOM" id="CLU_2862092_0_0_9"/>
<comment type="caution">
    <text evidence="2">The sequence shown here is derived from an EMBL/GenBank/DDBJ whole genome shotgun (WGS) entry which is preliminary data.</text>
</comment>
<protein>
    <submittedName>
        <fullName evidence="2">Uncharacterized protein</fullName>
    </submittedName>
</protein>
<proteinExistence type="predicted"/>
<evidence type="ECO:0000313" key="3">
    <source>
        <dbReference type="Proteomes" id="UP000003491"/>
    </source>
</evidence>
<reference evidence="2 3" key="1">
    <citation type="submission" date="2009-01" db="EMBL/GenBank/DDBJ databases">
        <authorList>
            <person name="Qin X."/>
            <person name="Bachman B."/>
            <person name="Battles P."/>
            <person name="Bell A."/>
            <person name="Bess C."/>
            <person name="Bickham C."/>
            <person name="Chaboub L."/>
            <person name="Chen D."/>
            <person name="Coyle M."/>
            <person name="Deiros D.R."/>
            <person name="Dinh H."/>
            <person name="Forbes L."/>
            <person name="Fowler G."/>
            <person name="Francisco L."/>
            <person name="Fu Q."/>
            <person name="Gubbala S."/>
            <person name="Hale W."/>
            <person name="Han Y."/>
            <person name="Hemphill L."/>
            <person name="Highlander S.K."/>
            <person name="Hirani K."/>
            <person name="Hogues M."/>
            <person name="Jackson L."/>
            <person name="Jakkamsetti A."/>
            <person name="Javaid M."/>
            <person name="Jiang H."/>
            <person name="Korchina V."/>
            <person name="Kovar C."/>
            <person name="Lara F."/>
            <person name="Lee S."/>
            <person name="Mata R."/>
            <person name="Mathew T."/>
            <person name="Moen C."/>
            <person name="Morales K."/>
            <person name="Munidasa M."/>
            <person name="Nazareth L."/>
            <person name="Ngo R."/>
            <person name="Nguyen L."/>
            <person name="Okwuonu G."/>
            <person name="Ongeri F."/>
            <person name="Patil S."/>
            <person name="Petrosino J."/>
            <person name="Pham C."/>
            <person name="Pham P."/>
            <person name="Pu L.-L."/>
            <person name="Puazo M."/>
            <person name="Raj R."/>
            <person name="Reid J."/>
            <person name="Rouhana J."/>
            <person name="Saada N."/>
            <person name="Shang Y."/>
            <person name="Simmons D."/>
            <person name="Thornton R."/>
            <person name="Warren J."/>
            <person name="Weissenberger G."/>
            <person name="Zhang J."/>
            <person name="Zhang L."/>
            <person name="Zhou C."/>
            <person name="Zhu D."/>
            <person name="Muzny D."/>
            <person name="Worley K."/>
            <person name="Gibbs R."/>
        </authorList>
    </citation>
    <scope>NUCLEOTIDE SEQUENCE [LARGE SCALE GENOMIC DNA]</scope>
    <source>
        <strain evidence="2 3">ATCC 33200</strain>
    </source>
</reference>
<keyword evidence="1" id="KW-1133">Transmembrane helix</keyword>
<dbReference type="EMBL" id="ACGR01000041">
    <property type="protein sequence ID" value="EEJ59332.1"/>
    <property type="molecule type" value="Genomic_DNA"/>
</dbReference>
<name>C2E6W4_LACJH</name>
<keyword evidence="1" id="KW-0812">Transmembrane</keyword>
<feature type="transmembrane region" description="Helical" evidence="1">
    <location>
        <begin position="7"/>
        <end position="27"/>
    </location>
</feature>
<sequence length="61" mass="6860">MGRLQDLSNLILAIAYLIGAITTLYQVKAKAKHDAPPDDSVDNLKKEIKTLQDELKEKKHD</sequence>
<evidence type="ECO:0000256" key="1">
    <source>
        <dbReference type="SAM" id="Phobius"/>
    </source>
</evidence>
<accession>C2E6W4</accession>
<organism evidence="2 3">
    <name type="scientific">Lactobacillus johnsonii ATCC 33200</name>
    <dbReference type="NCBI Taxonomy" id="525330"/>
    <lineage>
        <taxon>Bacteria</taxon>
        <taxon>Bacillati</taxon>
        <taxon>Bacillota</taxon>
        <taxon>Bacilli</taxon>
        <taxon>Lactobacillales</taxon>
        <taxon>Lactobacillaceae</taxon>
        <taxon>Lactobacillus</taxon>
    </lineage>
</organism>
<evidence type="ECO:0000313" key="2">
    <source>
        <dbReference type="EMBL" id="EEJ59332.1"/>
    </source>
</evidence>
<dbReference type="RefSeq" id="WP_004895170.1">
    <property type="nucleotide sequence ID" value="NZ_AZCY01000001.1"/>
</dbReference>
<gene>
    <name evidence="2" type="ORF">HMPREF0528_1488</name>
</gene>
<keyword evidence="1" id="KW-0472">Membrane</keyword>
<dbReference type="PATRIC" id="fig|525330.7.peg.281"/>
<dbReference type="Proteomes" id="UP000003491">
    <property type="component" value="Unassembled WGS sequence"/>
</dbReference>